<accession>A0ACC0JAI7</accession>
<keyword evidence="2" id="KW-1185">Reference proteome</keyword>
<protein>
    <submittedName>
        <fullName evidence="1">Uncharacterized protein</fullName>
    </submittedName>
</protein>
<sequence length="165" mass="19745">MSITDFSGIIKKIKEKERLEKLKLATRKKYAEIKAHPVLYALQKEKEKRRYQERKEKKQIKSIKDESPRVQREKRRKWREASDNPIEFIVTRGGQRTAVYQGHTFVQMTSTRWYCSKRRGDCKAILVMTEDRKFVELLKDHDHPAPKLFRTATGQIVRLLDRTRD</sequence>
<gene>
    <name evidence="1" type="ORF">MSG28_008220</name>
</gene>
<comment type="caution">
    <text evidence="1">The sequence shown here is derived from an EMBL/GenBank/DDBJ whole genome shotgun (WGS) entry which is preliminary data.</text>
</comment>
<evidence type="ECO:0000313" key="1">
    <source>
        <dbReference type="EMBL" id="KAI8421128.1"/>
    </source>
</evidence>
<name>A0ACC0JAI7_CHOFU</name>
<dbReference type="Proteomes" id="UP001064048">
    <property type="component" value="Chromosome 13"/>
</dbReference>
<dbReference type="EMBL" id="CM046113">
    <property type="protein sequence ID" value="KAI8421128.1"/>
    <property type="molecule type" value="Genomic_DNA"/>
</dbReference>
<organism evidence="1 2">
    <name type="scientific">Choristoneura fumiferana</name>
    <name type="common">Spruce budworm moth</name>
    <name type="synonym">Archips fumiferana</name>
    <dbReference type="NCBI Taxonomy" id="7141"/>
    <lineage>
        <taxon>Eukaryota</taxon>
        <taxon>Metazoa</taxon>
        <taxon>Ecdysozoa</taxon>
        <taxon>Arthropoda</taxon>
        <taxon>Hexapoda</taxon>
        <taxon>Insecta</taxon>
        <taxon>Pterygota</taxon>
        <taxon>Neoptera</taxon>
        <taxon>Endopterygota</taxon>
        <taxon>Lepidoptera</taxon>
        <taxon>Glossata</taxon>
        <taxon>Ditrysia</taxon>
        <taxon>Tortricoidea</taxon>
        <taxon>Tortricidae</taxon>
        <taxon>Tortricinae</taxon>
        <taxon>Choristoneura</taxon>
    </lineage>
</organism>
<reference evidence="1 2" key="1">
    <citation type="journal article" date="2022" name="Genome Biol. Evol.">
        <title>The Spruce Budworm Genome: Reconstructing the Evolutionary History of Antifreeze Proteins.</title>
        <authorList>
            <person name="Beliveau C."/>
            <person name="Gagne P."/>
            <person name="Picq S."/>
            <person name="Vernygora O."/>
            <person name="Keeling C.I."/>
            <person name="Pinkney K."/>
            <person name="Doucet D."/>
            <person name="Wen F."/>
            <person name="Johnston J.S."/>
            <person name="Maaroufi H."/>
            <person name="Boyle B."/>
            <person name="Laroche J."/>
            <person name="Dewar K."/>
            <person name="Juretic N."/>
            <person name="Blackburn G."/>
            <person name="Nisole A."/>
            <person name="Brunet B."/>
            <person name="Brandao M."/>
            <person name="Lumley L."/>
            <person name="Duan J."/>
            <person name="Quan G."/>
            <person name="Lucarotti C.J."/>
            <person name="Roe A.D."/>
            <person name="Sperling F.A.H."/>
            <person name="Levesque R.C."/>
            <person name="Cusson M."/>
        </authorList>
    </citation>
    <scope>NUCLEOTIDE SEQUENCE [LARGE SCALE GENOMIC DNA]</scope>
    <source>
        <strain evidence="1">Glfc:IPQL:Cfum</strain>
    </source>
</reference>
<proteinExistence type="predicted"/>
<evidence type="ECO:0000313" key="2">
    <source>
        <dbReference type="Proteomes" id="UP001064048"/>
    </source>
</evidence>